<dbReference type="GO" id="GO:0051011">
    <property type="term" value="F:microtubule minus-end binding"/>
    <property type="evidence" value="ECO:0007669"/>
    <property type="project" value="TreeGrafter"/>
</dbReference>
<evidence type="ECO:0000313" key="2">
    <source>
        <dbReference type="EMBL" id="RKP16694.1"/>
    </source>
</evidence>
<dbReference type="GO" id="GO:0051225">
    <property type="term" value="P:spindle assembly"/>
    <property type="evidence" value="ECO:0007669"/>
    <property type="project" value="InterPro"/>
</dbReference>
<name>A0A4P9YCF0_ROZAC</name>
<dbReference type="InterPro" id="IPR029327">
    <property type="entry name" value="HAUS4"/>
</dbReference>
<evidence type="ECO:0000313" key="3">
    <source>
        <dbReference type="Proteomes" id="UP000281549"/>
    </source>
</evidence>
<gene>
    <name evidence="2" type="ORF">ROZALSC1DRAFT_31425</name>
</gene>
<accession>A0A4P9YCF0</accession>
<proteinExistence type="predicted"/>
<keyword evidence="1" id="KW-0175">Coiled coil</keyword>
<dbReference type="PANTHER" id="PTHR16219">
    <property type="entry name" value="AUGMIN SUBUNIT 4 FAMILY MEMBER"/>
    <property type="match status" value="1"/>
</dbReference>
<protein>
    <submittedName>
        <fullName evidence="2">Uncharacterized protein</fullName>
    </submittedName>
</protein>
<dbReference type="EMBL" id="ML006310">
    <property type="protein sequence ID" value="RKP16694.1"/>
    <property type="molecule type" value="Genomic_DNA"/>
</dbReference>
<reference evidence="3" key="1">
    <citation type="journal article" date="2018" name="Nat. Microbiol.">
        <title>Leveraging single-cell genomics to expand the fungal tree of life.</title>
        <authorList>
            <person name="Ahrendt S.R."/>
            <person name="Quandt C.A."/>
            <person name="Ciobanu D."/>
            <person name="Clum A."/>
            <person name="Salamov A."/>
            <person name="Andreopoulos B."/>
            <person name="Cheng J.F."/>
            <person name="Woyke T."/>
            <person name="Pelin A."/>
            <person name="Henrissat B."/>
            <person name="Reynolds N.K."/>
            <person name="Benny G.L."/>
            <person name="Smith M.E."/>
            <person name="James T.Y."/>
            <person name="Grigoriev I.V."/>
        </authorList>
    </citation>
    <scope>NUCLEOTIDE SEQUENCE [LARGE SCALE GENOMIC DNA]</scope>
    <source>
        <strain evidence="3">CSF55</strain>
    </source>
</reference>
<sequence length="274" mass="31610">MPLDKISNVFDISTFLTHETKATLEKAFENCYTSFAKIIRVSRYVDEKSFMGIDTIELNSEITKLENEINDKQIVSRILAPAIEEKIFKIASALTNFVYGDNEGSNAELSWQFYDILKYVEGKQRSIKELSEAQIVNSHEIQVLIIKSFDLIESLIENVCELLHEIKGVHCIEVNASFNQHYCSVLQNIHLKLECLKYEALLQVYDEPTVQALRTIRETYQMELISVQEKLNSIEHELDQYKILGDEFISLSTRYKSVLDQIAIIQDDLSRLSV</sequence>
<dbReference type="Proteomes" id="UP000281549">
    <property type="component" value="Unassembled WGS sequence"/>
</dbReference>
<dbReference type="PANTHER" id="PTHR16219:SF1">
    <property type="entry name" value="HAUS AUGMIN-LIKE COMPLEX SUBUNIT 4"/>
    <property type="match status" value="1"/>
</dbReference>
<feature type="coiled-coil region" evidence="1">
    <location>
        <begin position="217"/>
        <end position="244"/>
    </location>
</feature>
<organism evidence="2 3">
    <name type="scientific">Rozella allomycis (strain CSF55)</name>
    <dbReference type="NCBI Taxonomy" id="988480"/>
    <lineage>
        <taxon>Eukaryota</taxon>
        <taxon>Fungi</taxon>
        <taxon>Fungi incertae sedis</taxon>
        <taxon>Cryptomycota</taxon>
        <taxon>Cryptomycota incertae sedis</taxon>
        <taxon>Rozella</taxon>
    </lineage>
</organism>
<dbReference type="AlphaFoldDB" id="A0A4P9YCF0"/>
<dbReference type="Pfam" id="PF14735">
    <property type="entry name" value="HAUS4"/>
    <property type="match status" value="1"/>
</dbReference>
<dbReference type="GO" id="GO:0070652">
    <property type="term" value="C:HAUS complex"/>
    <property type="evidence" value="ECO:0007669"/>
    <property type="project" value="InterPro"/>
</dbReference>
<evidence type="ECO:0000256" key="1">
    <source>
        <dbReference type="SAM" id="Coils"/>
    </source>
</evidence>